<feature type="chain" id="PRO_5029453821" description="IGFBP N-terminal domain-containing protein" evidence="5">
    <location>
        <begin position="21"/>
        <end position="113"/>
    </location>
</feature>
<dbReference type="GO" id="GO:0001558">
    <property type="term" value="P:regulation of cell growth"/>
    <property type="evidence" value="ECO:0007669"/>
    <property type="project" value="InterPro"/>
</dbReference>
<dbReference type="GO" id="GO:0009966">
    <property type="term" value="P:regulation of signal transduction"/>
    <property type="evidence" value="ECO:0007669"/>
    <property type="project" value="TreeGrafter"/>
</dbReference>
<dbReference type="AlphaFoldDB" id="A0A7M5VDI1"/>
<comment type="subcellular location">
    <subcellularLocation>
        <location evidence="1">Secreted</location>
    </subcellularLocation>
</comment>
<keyword evidence="8" id="KW-1185">Reference proteome</keyword>
<feature type="signal peptide" evidence="5">
    <location>
        <begin position="1"/>
        <end position="20"/>
    </location>
</feature>
<dbReference type="RefSeq" id="XP_066920267.1">
    <property type="nucleotide sequence ID" value="XM_067064166.1"/>
</dbReference>
<evidence type="ECO:0000256" key="2">
    <source>
        <dbReference type="ARBA" id="ARBA00022525"/>
    </source>
</evidence>
<protein>
    <recommendedName>
        <fullName evidence="6">IGFBP N-terminal domain-containing protein</fullName>
    </recommendedName>
</protein>
<dbReference type="GO" id="GO:0005520">
    <property type="term" value="F:insulin-like growth factor binding"/>
    <property type="evidence" value="ECO:0007669"/>
    <property type="project" value="InterPro"/>
</dbReference>
<dbReference type="GeneID" id="136807581"/>
<dbReference type="EnsemblMetazoa" id="CLYHEMT012454.1">
    <property type="protein sequence ID" value="CLYHEMP012454.1"/>
    <property type="gene ID" value="CLYHEMG012454"/>
</dbReference>
<reference evidence="7" key="1">
    <citation type="submission" date="2021-01" db="UniProtKB">
        <authorList>
            <consortium name="EnsemblMetazoa"/>
        </authorList>
    </citation>
    <scope>IDENTIFICATION</scope>
</reference>
<dbReference type="PANTHER" id="PTHR14186:SF20">
    <property type="entry name" value="CYSTEINE-RICH MOTOR NEURON 1 PROTEIN-LIKE"/>
    <property type="match status" value="1"/>
</dbReference>
<keyword evidence="4" id="KW-1015">Disulfide bond</keyword>
<sequence>MRYLVFISISLVFVVMETDCLLCDPMPKCTDFECFDHEPECGEGGVVSKTLTCGCCLECAKQVNEECGGPYHYYGRCDHALVCVPKLAVRDRYPVGVCKSKDNALREILKKFR</sequence>
<evidence type="ECO:0000313" key="8">
    <source>
        <dbReference type="Proteomes" id="UP000594262"/>
    </source>
</evidence>
<dbReference type="PROSITE" id="PS51323">
    <property type="entry name" value="IGFBP_N_2"/>
    <property type="match status" value="1"/>
</dbReference>
<dbReference type="GO" id="GO:0005576">
    <property type="term" value="C:extracellular region"/>
    <property type="evidence" value="ECO:0007669"/>
    <property type="project" value="UniProtKB-SubCell"/>
</dbReference>
<dbReference type="Proteomes" id="UP000594262">
    <property type="component" value="Unplaced"/>
</dbReference>
<feature type="domain" description="IGFBP N-terminal" evidence="6">
    <location>
        <begin position="16"/>
        <end position="101"/>
    </location>
</feature>
<dbReference type="Gene3D" id="4.10.40.20">
    <property type="match status" value="1"/>
</dbReference>
<dbReference type="SUPFAM" id="SSF57184">
    <property type="entry name" value="Growth factor receptor domain"/>
    <property type="match status" value="1"/>
</dbReference>
<dbReference type="PANTHER" id="PTHR14186">
    <property type="entry name" value="INSULIN-LIKE GROWTH FACTOR BINDING PROTEIN-RELATED"/>
    <property type="match status" value="1"/>
</dbReference>
<proteinExistence type="predicted"/>
<evidence type="ECO:0000313" key="7">
    <source>
        <dbReference type="EnsemblMetazoa" id="CLYHEMP012454.1"/>
    </source>
</evidence>
<keyword evidence="3 5" id="KW-0732">Signal</keyword>
<dbReference type="Pfam" id="PF00219">
    <property type="entry name" value="IGFBP"/>
    <property type="match status" value="1"/>
</dbReference>
<keyword evidence="2" id="KW-0964">Secreted</keyword>
<dbReference type="OrthoDB" id="6020511at2759"/>
<organism evidence="7 8">
    <name type="scientific">Clytia hemisphaerica</name>
    <dbReference type="NCBI Taxonomy" id="252671"/>
    <lineage>
        <taxon>Eukaryota</taxon>
        <taxon>Metazoa</taxon>
        <taxon>Cnidaria</taxon>
        <taxon>Hydrozoa</taxon>
        <taxon>Hydroidolina</taxon>
        <taxon>Leptothecata</taxon>
        <taxon>Obeliida</taxon>
        <taxon>Clytiidae</taxon>
        <taxon>Clytia</taxon>
    </lineage>
</organism>
<evidence type="ECO:0000256" key="1">
    <source>
        <dbReference type="ARBA" id="ARBA00004613"/>
    </source>
</evidence>
<name>A0A7M5VDI1_9CNID</name>
<dbReference type="InterPro" id="IPR011390">
    <property type="entry name" value="IGFBP_rP_mac25"/>
</dbReference>
<evidence type="ECO:0000256" key="5">
    <source>
        <dbReference type="SAM" id="SignalP"/>
    </source>
</evidence>
<accession>A0A7M5VDI1</accession>
<evidence type="ECO:0000256" key="3">
    <source>
        <dbReference type="ARBA" id="ARBA00022729"/>
    </source>
</evidence>
<evidence type="ECO:0000256" key="4">
    <source>
        <dbReference type="ARBA" id="ARBA00023157"/>
    </source>
</evidence>
<evidence type="ECO:0000259" key="6">
    <source>
        <dbReference type="PROSITE" id="PS51323"/>
    </source>
</evidence>
<dbReference type="InterPro" id="IPR000867">
    <property type="entry name" value="IGFBP-like"/>
</dbReference>
<dbReference type="InterPro" id="IPR009030">
    <property type="entry name" value="Growth_fac_rcpt_cys_sf"/>
</dbReference>